<dbReference type="EMBL" id="JAMZIH010003240">
    <property type="protein sequence ID" value="KAJ1676951.1"/>
    <property type="molecule type" value="Genomic_DNA"/>
</dbReference>
<evidence type="ECO:0000313" key="1">
    <source>
        <dbReference type="EMBL" id="KAJ1676951.1"/>
    </source>
</evidence>
<evidence type="ECO:0000313" key="2">
    <source>
        <dbReference type="Proteomes" id="UP001145114"/>
    </source>
</evidence>
<proteinExistence type="predicted"/>
<gene>
    <name evidence="1" type="ORF">EV182_007184</name>
</gene>
<reference evidence="1" key="1">
    <citation type="submission" date="2022-06" db="EMBL/GenBank/DDBJ databases">
        <title>Phylogenomic reconstructions and comparative analyses of Kickxellomycotina fungi.</title>
        <authorList>
            <person name="Reynolds N.K."/>
            <person name="Stajich J.E."/>
            <person name="Barry K."/>
            <person name="Grigoriev I.V."/>
            <person name="Crous P."/>
            <person name="Smith M.E."/>
        </authorList>
    </citation>
    <scope>NUCLEOTIDE SEQUENCE</scope>
    <source>
        <strain evidence="1">RSA 2271</strain>
    </source>
</reference>
<sequence>MWWTGWLKTFDGARCDVLVRLALPPCLEGRGLQLSATGDDVAIWSSREDEDRLSHLTSALRRLQCRCEDTAQHTDVSIQFWLRSSDPTRPYKAPFELVGRQSMAWEYWQLFLWFLCFSFWLWRLPEAARASLCRRSMTSAQRATLQAAWHALGQARSDRTDQLGVAEPRGWGSSDVDDSSSDSASNSEFEMETRGTAAFFPGRQSSAWHARRRAVVDDNDNDDKDDDDNDEDDDKDRSESDTTDEEDSSCPSGGGDTVTSKSVR</sequence>
<comment type="caution">
    <text evidence="1">The sequence shown here is derived from an EMBL/GenBank/DDBJ whole genome shotgun (WGS) entry which is preliminary data.</text>
</comment>
<name>A0ACC1HMQ1_9FUNG</name>
<keyword evidence="2" id="KW-1185">Reference proteome</keyword>
<accession>A0ACC1HMQ1</accession>
<protein>
    <submittedName>
        <fullName evidence="1">Uncharacterized protein</fullName>
    </submittedName>
</protein>
<organism evidence="1 2">
    <name type="scientific">Spiromyces aspiralis</name>
    <dbReference type="NCBI Taxonomy" id="68401"/>
    <lineage>
        <taxon>Eukaryota</taxon>
        <taxon>Fungi</taxon>
        <taxon>Fungi incertae sedis</taxon>
        <taxon>Zoopagomycota</taxon>
        <taxon>Kickxellomycotina</taxon>
        <taxon>Kickxellomycetes</taxon>
        <taxon>Kickxellales</taxon>
        <taxon>Kickxellaceae</taxon>
        <taxon>Spiromyces</taxon>
    </lineage>
</organism>
<dbReference type="Proteomes" id="UP001145114">
    <property type="component" value="Unassembled WGS sequence"/>
</dbReference>